<protein>
    <submittedName>
        <fullName evidence="3">Glycogen phosphorylase</fullName>
    </submittedName>
</protein>
<dbReference type="GO" id="GO:1902884">
    <property type="term" value="P:positive regulation of response to oxidative stress"/>
    <property type="evidence" value="ECO:0007669"/>
    <property type="project" value="InterPro"/>
</dbReference>
<gene>
    <name evidence="1" type="ORF">NBR_LOCUS14884</name>
</gene>
<name>A0A0N4YDZ9_NIPBR</name>
<dbReference type="PANTHER" id="PTHR22900">
    <property type="entry name" value="PROTEIN CBG14245-RELATED"/>
    <property type="match status" value="1"/>
</dbReference>
<dbReference type="InterPro" id="IPR007669">
    <property type="entry name" value="Chst-1-like"/>
</dbReference>
<evidence type="ECO:0000313" key="3">
    <source>
        <dbReference type="WBParaSite" id="NBR_0001488301-mRNA-1"/>
    </source>
</evidence>
<keyword evidence="2" id="KW-1185">Reference proteome</keyword>
<dbReference type="Proteomes" id="UP000271162">
    <property type="component" value="Unassembled WGS sequence"/>
</dbReference>
<evidence type="ECO:0000313" key="1">
    <source>
        <dbReference type="EMBL" id="VDL78478.1"/>
    </source>
</evidence>
<dbReference type="GO" id="GO:0050650">
    <property type="term" value="P:chondroitin sulfate proteoglycan biosynthetic process"/>
    <property type="evidence" value="ECO:0007669"/>
    <property type="project" value="InterPro"/>
</dbReference>
<proteinExistence type="predicted"/>
<dbReference type="PANTHER" id="PTHR22900:SF5">
    <property type="entry name" value="PROTEIN CBG14245"/>
    <property type="match status" value="1"/>
</dbReference>
<dbReference type="EMBL" id="UYSL01021522">
    <property type="protein sequence ID" value="VDL78478.1"/>
    <property type="molecule type" value="Genomic_DNA"/>
</dbReference>
<dbReference type="GO" id="GO:0047756">
    <property type="term" value="F:chondroitin 4-sulfotransferase activity"/>
    <property type="evidence" value="ECO:0007669"/>
    <property type="project" value="InterPro"/>
</dbReference>
<accession>A0A0N4YDZ9</accession>
<evidence type="ECO:0000313" key="2">
    <source>
        <dbReference type="Proteomes" id="UP000271162"/>
    </source>
</evidence>
<dbReference type="AlphaFoldDB" id="A0A0N4YDZ9"/>
<reference evidence="3" key="1">
    <citation type="submission" date="2017-02" db="UniProtKB">
        <authorList>
            <consortium name="WormBaseParasite"/>
        </authorList>
    </citation>
    <scope>IDENTIFICATION</scope>
</reference>
<sequence length="103" mass="12117">MPKYKLASCLIQKNMATVQVSTYCYLENPAEFHAQNKSIQSMWWGDSEVGWLNEIQRCFGCLDDLRCFLDAVYRLLVDYQAGKINRMTNMAEYYITHFAPQTW</sequence>
<organism evidence="3">
    <name type="scientific">Nippostrongylus brasiliensis</name>
    <name type="common">Rat hookworm</name>
    <dbReference type="NCBI Taxonomy" id="27835"/>
    <lineage>
        <taxon>Eukaryota</taxon>
        <taxon>Metazoa</taxon>
        <taxon>Ecdysozoa</taxon>
        <taxon>Nematoda</taxon>
        <taxon>Chromadorea</taxon>
        <taxon>Rhabditida</taxon>
        <taxon>Rhabditina</taxon>
        <taxon>Rhabditomorpha</taxon>
        <taxon>Strongyloidea</taxon>
        <taxon>Heligmosomidae</taxon>
        <taxon>Nippostrongylus</taxon>
    </lineage>
</organism>
<reference evidence="1 2" key="2">
    <citation type="submission" date="2018-11" db="EMBL/GenBank/DDBJ databases">
        <authorList>
            <consortium name="Pathogen Informatics"/>
        </authorList>
    </citation>
    <scope>NUCLEOTIDE SEQUENCE [LARGE SCALE GENOMIC DNA]</scope>
</reference>
<dbReference type="WBParaSite" id="NBR_0001488301-mRNA-1">
    <property type="protein sequence ID" value="NBR_0001488301-mRNA-1"/>
    <property type="gene ID" value="NBR_0001488301"/>
</dbReference>